<dbReference type="InterPro" id="IPR050489">
    <property type="entry name" value="Tyr-tRNA_synthase"/>
</dbReference>
<organism evidence="9 10">
    <name type="scientific">Candidatus Iainarchaeum sp</name>
    <dbReference type="NCBI Taxonomy" id="3101447"/>
    <lineage>
        <taxon>Archaea</taxon>
        <taxon>Candidatus Iainarchaeota</taxon>
        <taxon>Candidatus Iainarchaeia</taxon>
        <taxon>Candidatus Iainarchaeales</taxon>
        <taxon>Candidatus Iainarchaeaceae</taxon>
        <taxon>Candidatus Iainarchaeum</taxon>
    </lineage>
</organism>
<dbReference type="Pfam" id="PF00579">
    <property type="entry name" value="tRNA-synt_1b"/>
    <property type="match status" value="1"/>
</dbReference>
<proteinExistence type="predicted"/>
<comment type="caution">
    <text evidence="9">The sequence shown here is derived from an EMBL/GenBank/DDBJ whole genome shotgun (WGS) entry which is preliminary data.</text>
</comment>
<evidence type="ECO:0000313" key="10">
    <source>
        <dbReference type="Proteomes" id="UP000680185"/>
    </source>
</evidence>
<keyword evidence="3" id="KW-0547">Nucleotide-binding</keyword>
<dbReference type="Proteomes" id="UP000680185">
    <property type="component" value="Unassembled WGS sequence"/>
</dbReference>
<evidence type="ECO:0000256" key="1">
    <source>
        <dbReference type="ARBA" id="ARBA00013160"/>
    </source>
</evidence>
<feature type="non-terminal residue" evidence="9">
    <location>
        <position position="82"/>
    </location>
</feature>
<comment type="catalytic activity">
    <reaction evidence="8">
        <text>tRNA(Tyr) + L-tyrosine + ATP = L-tyrosyl-tRNA(Tyr) + AMP + diphosphate + H(+)</text>
        <dbReference type="Rhea" id="RHEA:10220"/>
        <dbReference type="Rhea" id="RHEA-COMP:9706"/>
        <dbReference type="Rhea" id="RHEA-COMP:9707"/>
        <dbReference type="ChEBI" id="CHEBI:15378"/>
        <dbReference type="ChEBI" id="CHEBI:30616"/>
        <dbReference type="ChEBI" id="CHEBI:33019"/>
        <dbReference type="ChEBI" id="CHEBI:58315"/>
        <dbReference type="ChEBI" id="CHEBI:78442"/>
        <dbReference type="ChEBI" id="CHEBI:78536"/>
        <dbReference type="ChEBI" id="CHEBI:456215"/>
        <dbReference type="EC" id="6.1.1.1"/>
    </reaction>
</comment>
<dbReference type="EC" id="6.1.1.1" evidence="1"/>
<keyword evidence="6" id="KW-0030">Aminoacyl-tRNA synthetase</keyword>
<name>A0A8T4KYK0_9ARCH</name>
<protein>
    <recommendedName>
        <fullName evidence="1">tyrosine--tRNA ligase</fullName>
        <ecNumber evidence="1">6.1.1.1</ecNumber>
    </recommendedName>
    <alternativeName>
        <fullName evidence="7">Tyrosyl-tRNA synthetase</fullName>
    </alternativeName>
</protein>
<dbReference type="SUPFAM" id="SSF52374">
    <property type="entry name" value="Nucleotidylyl transferase"/>
    <property type="match status" value="1"/>
</dbReference>
<evidence type="ECO:0000256" key="8">
    <source>
        <dbReference type="ARBA" id="ARBA00048248"/>
    </source>
</evidence>
<evidence type="ECO:0000256" key="5">
    <source>
        <dbReference type="ARBA" id="ARBA00022917"/>
    </source>
</evidence>
<dbReference type="EMBL" id="JAGVWB010000002">
    <property type="protein sequence ID" value="MBS3057800.1"/>
    <property type="molecule type" value="Genomic_DNA"/>
</dbReference>
<dbReference type="InterPro" id="IPR014729">
    <property type="entry name" value="Rossmann-like_a/b/a_fold"/>
</dbReference>
<dbReference type="AlphaFoldDB" id="A0A8T4KYK0"/>
<dbReference type="Gene3D" id="3.40.50.620">
    <property type="entry name" value="HUPs"/>
    <property type="match status" value="1"/>
</dbReference>
<keyword evidence="4" id="KW-0067">ATP-binding</keyword>
<accession>A0A8T4KYK0</accession>
<dbReference type="GO" id="GO:0006437">
    <property type="term" value="P:tyrosyl-tRNA aminoacylation"/>
    <property type="evidence" value="ECO:0007669"/>
    <property type="project" value="TreeGrafter"/>
</dbReference>
<sequence length="82" mass="9427">MDLDSRLELVKQVGEEIITLEELRSLLETKAKPIAYDGFEPSGQLHIAQGILRTINVNKMLKAGVHFKMWVADWFGWMNNKI</sequence>
<keyword evidence="5" id="KW-0648">Protein biosynthesis</keyword>
<evidence type="ECO:0000256" key="7">
    <source>
        <dbReference type="ARBA" id="ARBA00033323"/>
    </source>
</evidence>
<keyword evidence="2 9" id="KW-0436">Ligase</keyword>
<dbReference type="GO" id="GO:0005524">
    <property type="term" value="F:ATP binding"/>
    <property type="evidence" value="ECO:0007669"/>
    <property type="project" value="UniProtKB-KW"/>
</dbReference>
<dbReference type="InterPro" id="IPR002305">
    <property type="entry name" value="aa-tRNA-synth_Ic"/>
</dbReference>
<reference evidence="9" key="1">
    <citation type="submission" date="2021-03" db="EMBL/GenBank/DDBJ databases">
        <authorList>
            <person name="Jaffe A."/>
        </authorList>
    </citation>
    <scope>NUCLEOTIDE SEQUENCE</scope>
    <source>
        <strain evidence="9">RIFCSPLOWO2_01_FULL_43_13</strain>
    </source>
</reference>
<dbReference type="GO" id="GO:0005737">
    <property type="term" value="C:cytoplasm"/>
    <property type="evidence" value="ECO:0007669"/>
    <property type="project" value="TreeGrafter"/>
</dbReference>
<evidence type="ECO:0000256" key="4">
    <source>
        <dbReference type="ARBA" id="ARBA00022840"/>
    </source>
</evidence>
<dbReference type="PANTHER" id="PTHR46264">
    <property type="entry name" value="TYROSINE-TRNA LIGASE"/>
    <property type="match status" value="1"/>
</dbReference>
<evidence type="ECO:0000256" key="6">
    <source>
        <dbReference type="ARBA" id="ARBA00023146"/>
    </source>
</evidence>
<dbReference type="GO" id="GO:0004831">
    <property type="term" value="F:tyrosine-tRNA ligase activity"/>
    <property type="evidence" value="ECO:0007669"/>
    <property type="project" value="UniProtKB-EC"/>
</dbReference>
<gene>
    <name evidence="9" type="ORF">J4478_00155</name>
</gene>
<evidence type="ECO:0000313" key="9">
    <source>
        <dbReference type="EMBL" id="MBS3057800.1"/>
    </source>
</evidence>
<evidence type="ECO:0000256" key="3">
    <source>
        <dbReference type="ARBA" id="ARBA00022741"/>
    </source>
</evidence>
<dbReference type="PANTHER" id="PTHR46264:SF4">
    <property type="entry name" value="TYROSINE--TRNA LIGASE, CYTOPLASMIC"/>
    <property type="match status" value="1"/>
</dbReference>
<evidence type="ECO:0000256" key="2">
    <source>
        <dbReference type="ARBA" id="ARBA00022598"/>
    </source>
</evidence>
<reference evidence="9" key="2">
    <citation type="submission" date="2021-05" db="EMBL/GenBank/DDBJ databases">
        <title>Protein family content uncovers lineage relationships and bacterial pathway maintenance mechanisms in DPANN archaea.</title>
        <authorList>
            <person name="Castelle C.J."/>
            <person name="Meheust R."/>
            <person name="Jaffe A.L."/>
            <person name="Seitz K."/>
            <person name="Gong X."/>
            <person name="Baker B.J."/>
            <person name="Banfield J.F."/>
        </authorList>
    </citation>
    <scope>NUCLEOTIDE SEQUENCE</scope>
    <source>
        <strain evidence="9">RIFCSPLOWO2_01_FULL_43_13</strain>
    </source>
</reference>